<reference evidence="3" key="1">
    <citation type="journal article" date="2015" name="Nature">
        <title>Complex archaea that bridge the gap between prokaryotes and eukaryotes.</title>
        <authorList>
            <person name="Spang A."/>
            <person name="Saw J.H."/>
            <person name="Jorgensen S.L."/>
            <person name="Zaremba-Niedzwiedzka K."/>
            <person name="Martijn J."/>
            <person name="Lind A.E."/>
            <person name="van Eijk R."/>
            <person name="Schleper C."/>
            <person name="Guy L."/>
            <person name="Ettema T.J."/>
        </authorList>
    </citation>
    <scope>NUCLEOTIDE SEQUENCE</scope>
</reference>
<organism evidence="3">
    <name type="scientific">marine sediment metagenome</name>
    <dbReference type="NCBI Taxonomy" id="412755"/>
    <lineage>
        <taxon>unclassified sequences</taxon>
        <taxon>metagenomes</taxon>
        <taxon>ecological metagenomes</taxon>
    </lineage>
</organism>
<feature type="region of interest" description="Disordered" evidence="1">
    <location>
        <begin position="67"/>
        <end position="91"/>
    </location>
</feature>
<dbReference type="Pfam" id="PF09723">
    <property type="entry name" value="Zn_ribbon_8"/>
    <property type="match status" value="1"/>
</dbReference>
<dbReference type="SMART" id="SM00834">
    <property type="entry name" value="CxxC_CXXC_SSSS"/>
    <property type="match status" value="1"/>
</dbReference>
<accession>A0A0F9AVW7</accession>
<evidence type="ECO:0000259" key="2">
    <source>
        <dbReference type="SMART" id="SM00834"/>
    </source>
</evidence>
<protein>
    <recommendedName>
        <fullName evidence="2">Putative regulatory protein FmdB zinc ribbon domain-containing protein</fullName>
    </recommendedName>
</protein>
<dbReference type="EMBL" id="LAZR01040746">
    <property type="protein sequence ID" value="KKL13724.1"/>
    <property type="molecule type" value="Genomic_DNA"/>
</dbReference>
<sequence length="91" mass="10403">MPLYEYYCEKCDKVFEALRLLRESDAAIPCPECGREAERIMPTSFSAMSWSKGYPQRVPFHQKPVRNVKPKRSTVAPVKAKSKRGAKAAKR</sequence>
<dbReference type="InterPro" id="IPR013429">
    <property type="entry name" value="Regulatory_FmdB_Zinc_ribbon"/>
</dbReference>
<feature type="compositionally biased region" description="Basic residues" evidence="1">
    <location>
        <begin position="80"/>
        <end position="91"/>
    </location>
</feature>
<gene>
    <name evidence="3" type="ORF">LCGC14_2522910</name>
</gene>
<comment type="caution">
    <text evidence="3">The sequence shown here is derived from an EMBL/GenBank/DDBJ whole genome shotgun (WGS) entry which is preliminary data.</text>
</comment>
<dbReference type="AlphaFoldDB" id="A0A0F9AVW7"/>
<evidence type="ECO:0000313" key="3">
    <source>
        <dbReference type="EMBL" id="KKL13724.1"/>
    </source>
</evidence>
<name>A0A0F9AVW7_9ZZZZ</name>
<feature type="domain" description="Putative regulatory protein FmdB zinc ribbon" evidence="2">
    <location>
        <begin position="1"/>
        <end position="42"/>
    </location>
</feature>
<dbReference type="NCBIfam" id="TIGR02605">
    <property type="entry name" value="CxxC_CxxC_SSSS"/>
    <property type="match status" value="1"/>
</dbReference>
<proteinExistence type="predicted"/>
<evidence type="ECO:0000256" key="1">
    <source>
        <dbReference type="SAM" id="MobiDB-lite"/>
    </source>
</evidence>